<dbReference type="InterPro" id="IPR014718">
    <property type="entry name" value="GH-type_carb-bd"/>
</dbReference>
<dbReference type="RefSeq" id="XP_014159343.1">
    <property type="nucleotide sequence ID" value="XM_014303868.1"/>
</dbReference>
<feature type="binding site" evidence="10">
    <location>
        <begin position="196"/>
        <end position="198"/>
    </location>
    <ligand>
        <name>beta-D-galactose</name>
        <dbReference type="ChEBI" id="CHEBI:27667"/>
    </ligand>
</feature>
<dbReference type="CDD" id="cd09019">
    <property type="entry name" value="galactose_mutarotase_like"/>
    <property type="match status" value="1"/>
</dbReference>
<evidence type="ECO:0000313" key="12">
    <source>
        <dbReference type="Proteomes" id="UP000054560"/>
    </source>
</evidence>
<name>A0A0L0G979_9EUKA</name>
<dbReference type="PANTHER" id="PTHR10091:SF0">
    <property type="entry name" value="GALACTOSE MUTAROTASE"/>
    <property type="match status" value="1"/>
</dbReference>
<dbReference type="InterPro" id="IPR015443">
    <property type="entry name" value="Aldose_1-epimerase"/>
</dbReference>
<feature type="active site" description="Proton acceptor" evidence="8">
    <location>
        <position position="338"/>
    </location>
</feature>
<dbReference type="PANTHER" id="PTHR10091">
    <property type="entry name" value="ALDOSE-1-EPIMERASE"/>
    <property type="match status" value="1"/>
</dbReference>
<dbReference type="OrthoDB" id="274691at2759"/>
<gene>
    <name evidence="11" type="ORF">SARC_02391</name>
</gene>
<evidence type="ECO:0000313" key="11">
    <source>
        <dbReference type="EMBL" id="KNC85441.1"/>
    </source>
</evidence>
<dbReference type="PROSITE" id="PS00545">
    <property type="entry name" value="ALDOSE_1_EPIMERASE"/>
    <property type="match status" value="1"/>
</dbReference>
<dbReference type="Proteomes" id="UP000054560">
    <property type="component" value="Unassembled WGS sequence"/>
</dbReference>
<dbReference type="GO" id="GO:0004034">
    <property type="term" value="F:aldose 1-epimerase activity"/>
    <property type="evidence" value="ECO:0007669"/>
    <property type="project" value="UniProtKB-EC"/>
</dbReference>
<dbReference type="EC" id="5.1.3.3" evidence="4 7"/>
<dbReference type="NCBIfam" id="NF008277">
    <property type="entry name" value="PRK11055.1"/>
    <property type="match status" value="1"/>
</dbReference>
<proteinExistence type="inferred from homology"/>
<evidence type="ECO:0000256" key="3">
    <source>
        <dbReference type="ARBA" id="ARBA00006206"/>
    </source>
</evidence>
<dbReference type="eggNOG" id="KOG1604">
    <property type="taxonomic scope" value="Eukaryota"/>
</dbReference>
<evidence type="ECO:0000256" key="9">
    <source>
        <dbReference type="PIRSR" id="PIRSR005096-2"/>
    </source>
</evidence>
<dbReference type="InterPro" id="IPR011013">
    <property type="entry name" value="Gal_mutarotase_sf_dom"/>
</dbReference>
<evidence type="ECO:0000256" key="5">
    <source>
        <dbReference type="ARBA" id="ARBA00023235"/>
    </source>
</evidence>
<evidence type="ECO:0000256" key="8">
    <source>
        <dbReference type="PIRSR" id="PIRSR005096-1"/>
    </source>
</evidence>
<keyword evidence="5 7" id="KW-0413">Isomerase</keyword>
<evidence type="ECO:0000256" key="10">
    <source>
        <dbReference type="PIRSR" id="PIRSR005096-3"/>
    </source>
</evidence>
<dbReference type="GeneID" id="25902895"/>
<reference evidence="11 12" key="1">
    <citation type="submission" date="2011-02" db="EMBL/GenBank/DDBJ databases">
        <title>The Genome Sequence of Sphaeroforma arctica JP610.</title>
        <authorList>
            <consortium name="The Broad Institute Genome Sequencing Platform"/>
            <person name="Russ C."/>
            <person name="Cuomo C."/>
            <person name="Young S.K."/>
            <person name="Zeng Q."/>
            <person name="Gargeya S."/>
            <person name="Alvarado L."/>
            <person name="Berlin A."/>
            <person name="Chapman S.B."/>
            <person name="Chen Z."/>
            <person name="Freedman E."/>
            <person name="Gellesch M."/>
            <person name="Goldberg J."/>
            <person name="Griggs A."/>
            <person name="Gujja S."/>
            <person name="Heilman E."/>
            <person name="Heiman D."/>
            <person name="Howarth C."/>
            <person name="Mehta T."/>
            <person name="Neiman D."/>
            <person name="Pearson M."/>
            <person name="Roberts A."/>
            <person name="Saif S."/>
            <person name="Shea T."/>
            <person name="Shenoy N."/>
            <person name="Sisk P."/>
            <person name="Stolte C."/>
            <person name="Sykes S."/>
            <person name="White J."/>
            <person name="Yandava C."/>
            <person name="Burger G."/>
            <person name="Gray M.W."/>
            <person name="Holland P.W.H."/>
            <person name="King N."/>
            <person name="Lang F.B.F."/>
            <person name="Roger A.J."/>
            <person name="Ruiz-Trillo I."/>
            <person name="Haas B."/>
            <person name="Nusbaum C."/>
            <person name="Birren B."/>
        </authorList>
    </citation>
    <scope>NUCLEOTIDE SEQUENCE [LARGE SCALE GENOMIC DNA]</scope>
    <source>
        <strain evidence="11 12">JP610</strain>
    </source>
</reference>
<dbReference type="EMBL" id="KQ241702">
    <property type="protein sequence ID" value="KNC85441.1"/>
    <property type="molecule type" value="Genomic_DNA"/>
</dbReference>
<dbReference type="Gene3D" id="2.70.98.10">
    <property type="match status" value="1"/>
</dbReference>
<evidence type="ECO:0000256" key="6">
    <source>
        <dbReference type="ARBA" id="ARBA00023277"/>
    </source>
</evidence>
<dbReference type="GO" id="GO:0030246">
    <property type="term" value="F:carbohydrate binding"/>
    <property type="evidence" value="ECO:0007669"/>
    <property type="project" value="InterPro"/>
</dbReference>
<dbReference type="Pfam" id="PF01263">
    <property type="entry name" value="Aldose_epim"/>
    <property type="match status" value="1"/>
</dbReference>
<dbReference type="STRING" id="667725.A0A0L0G979"/>
<dbReference type="AlphaFoldDB" id="A0A0L0G979"/>
<feature type="binding site" evidence="9">
    <location>
        <position position="260"/>
    </location>
    <ligand>
        <name>beta-D-galactose</name>
        <dbReference type="ChEBI" id="CHEBI:27667"/>
    </ligand>
</feature>
<evidence type="ECO:0000256" key="2">
    <source>
        <dbReference type="ARBA" id="ARBA00005028"/>
    </source>
</evidence>
<feature type="active site" description="Proton donor" evidence="8">
    <location>
        <position position="196"/>
    </location>
</feature>
<evidence type="ECO:0000256" key="7">
    <source>
        <dbReference type="PIRNR" id="PIRNR005096"/>
    </source>
</evidence>
<dbReference type="SUPFAM" id="SSF74650">
    <property type="entry name" value="Galactose mutarotase-like"/>
    <property type="match status" value="1"/>
</dbReference>
<dbReference type="GO" id="GO:0033499">
    <property type="term" value="P:galactose catabolic process via UDP-galactose, Leloir pathway"/>
    <property type="evidence" value="ECO:0007669"/>
    <property type="project" value="TreeGrafter"/>
</dbReference>
<evidence type="ECO:0000256" key="1">
    <source>
        <dbReference type="ARBA" id="ARBA00001614"/>
    </source>
</evidence>
<keyword evidence="6 7" id="KW-0119">Carbohydrate metabolism</keyword>
<dbReference type="UniPathway" id="UPA00242"/>
<dbReference type="InterPro" id="IPR018052">
    <property type="entry name" value="Ald1_epimerase_CS"/>
</dbReference>
<comment type="catalytic activity">
    <reaction evidence="1 7">
        <text>alpha-D-glucose = beta-D-glucose</text>
        <dbReference type="Rhea" id="RHEA:10264"/>
        <dbReference type="ChEBI" id="CHEBI:15903"/>
        <dbReference type="ChEBI" id="CHEBI:17925"/>
        <dbReference type="EC" id="5.1.3.3"/>
    </reaction>
</comment>
<sequence>MPTTSEIYSTGDITYTACGGEEVGGVVTDDTTKWTVTNKNGMSIGVTDYGATLVSCIALDKEGEKGETLIFFDSLKDYALKGAGHGATIGRYANRIAQGQFVINGTTYQAPVNDWGRPNCLHAGRIPWQHQKWDAEEVEDDGVSGVKFSLVSPDGAEGFPGEVTISVTYSLSDNDDVRIYYEATTDQDTIINVTNHGYWNLSGDHKRSARTHEFSVNAKEYLPVDENCIPTNITEVEGTPFDLRKLGNVGERIDAANGFDNCFVIDKSNDPVHVKPSKVSGGSATPSVHVAAVCMDPESGRKMTVLTSEPGVQVYNYNHASADDKDAPHTVYWGICFEAEHYPNSCNRTSWPPTQLNKGDTYKQLTVHRFSTK</sequence>
<protein>
    <recommendedName>
        <fullName evidence="4 7">Aldose 1-epimerase</fullName>
        <ecNumber evidence="4 7">5.1.3.3</ecNumber>
    </recommendedName>
</protein>
<organism evidence="11 12">
    <name type="scientific">Sphaeroforma arctica JP610</name>
    <dbReference type="NCBI Taxonomy" id="667725"/>
    <lineage>
        <taxon>Eukaryota</taxon>
        <taxon>Ichthyosporea</taxon>
        <taxon>Ichthyophonida</taxon>
        <taxon>Sphaeroforma</taxon>
    </lineage>
</organism>
<comment type="pathway">
    <text evidence="2 7">Carbohydrate metabolism; hexose metabolism.</text>
</comment>
<dbReference type="InterPro" id="IPR047215">
    <property type="entry name" value="Galactose_mutarotase-like"/>
</dbReference>
<evidence type="ECO:0000256" key="4">
    <source>
        <dbReference type="ARBA" id="ARBA00013185"/>
    </source>
</evidence>
<feature type="binding site" evidence="10">
    <location>
        <begin position="94"/>
        <end position="95"/>
    </location>
    <ligand>
        <name>beta-D-galactose</name>
        <dbReference type="ChEBI" id="CHEBI:27667"/>
    </ligand>
</feature>
<dbReference type="GO" id="GO:0005737">
    <property type="term" value="C:cytoplasm"/>
    <property type="evidence" value="ECO:0007669"/>
    <property type="project" value="TreeGrafter"/>
</dbReference>
<comment type="similarity">
    <text evidence="3 7">Belongs to the aldose epimerase family.</text>
</comment>
<dbReference type="PIRSF" id="PIRSF005096">
    <property type="entry name" value="GALM"/>
    <property type="match status" value="1"/>
</dbReference>
<dbReference type="GO" id="GO:0006006">
    <property type="term" value="P:glucose metabolic process"/>
    <property type="evidence" value="ECO:0007669"/>
    <property type="project" value="TreeGrafter"/>
</dbReference>
<accession>A0A0L0G979</accession>
<keyword evidence="12" id="KW-1185">Reference proteome</keyword>
<dbReference type="InterPro" id="IPR008183">
    <property type="entry name" value="Aldose_1/G6P_1-epimerase"/>
</dbReference>